<organism evidence="2 3">
    <name type="scientific">Euzebya pacifica</name>
    <dbReference type="NCBI Taxonomy" id="1608957"/>
    <lineage>
        <taxon>Bacteria</taxon>
        <taxon>Bacillati</taxon>
        <taxon>Actinomycetota</taxon>
        <taxon>Nitriliruptoria</taxon>
        <taxon>Euzebyales</taxon>
    </lineage>
</organism>
<dbReference type="AlphaFoldDB" id="A0A346Y4T4"/>
<evidence type="ECO:0000313" key="2">
    <source>
        <dbReference type="EMBL" id="AXV09481.1"/>
    </source>
</evidence>
<reference evidence="2 3" key="1">
    <citation type="submission" date="2018-09" db="EMBL/GenBank/DDBJ databases">
        <title>Complete genome sequence of Euzebya sp. DY32-46 isolated from seawater of Pacific Ocean.</title>
        <authorList>
            <person name="Xu L."/>
            <person name="Wu Y.-H."/>
            <person name="Xu X.-W."/>
        </authorList>
    </citation>
    <scope>NUCLEOTIDE SEQUENCE [LARGE SCALE GENOMIC DNA]</scope>
    <source>
        <strain evidence="2 3">DY32-46</strain>
    </source>
</reference>
<dbReference type="EMBL" id="CP031165">
    <property type="protein sequence ID" value="AXV09481.1"/>
    <property type="molecule type" value="Genomic_DNA"/>
</dbReference>
<feature type="region of interest" description="Disordered" evidence="1">
    <location>
        <begin position="75"/>
        <end position="100"/>
    </location>
</feature>
<dbReference type="KEGG" id="euz:DVS28_a4823"/>
<sequence length="388" mass="40955">MTDPTKEHPDAPPAEFEEAVAARVADGSACARCGGEDGPMQPVDADNVRFVHSHACTGPSPGREGPVGAFTMQPKGRPDPAGRPATNHAAKVTTTGSPPPAYTEGLSEAAARAVAEAMLEDNAGNPTEVGNVSALVEELPAELRPDRGPAQALADALLALIPNEPEAGRANSAYYLDVEAAVTALWCEAEAAGVLSGYRTAAALSWPSLAPSECWSCGRMSGELRTLRGILRGLADGLEVADTIRSVHTHPATSLNAIERRTDPFEERLDELRDMVIRLADRDEPQGLSGKPAPDPADEPTFGDRLAILSSALDAAEADRVRIDAVVDGADEDIDVETWCRVRDEYRAAISAMLDGGVGDGFMERVARVDAAIWAMKDCLNTVETGDR</sequence>
<evidence type="ECO:0000313" key="3">
    <source>
        <dbReference type="Proteomes" id="UP000264006"/>
    </source>
</evidence>
<gene>
    <name evidence="2" type="ORF">DVS28_a4823</name>
</gene>
<evidence type="ECO:0000256" key="1">
    <source>
        <dbReference type="SAM" id="MobiDB-lite"/>
    </source>
</evidence>
<name>A0A346Y4T4_9ACTN</name>
<accession>A0A346Y4T4</accession>
<proteinExistence type="predicted"/>
<dbReference type="RefSeq" id="WP_114593658.1">
    <property type="nucleotide sequence ID" value="NZ_CP031165.1"/>
</dbReference>
<protein>
    <submittedName>
        <fullName evidence="2">Uncharacterized protein</fullName>
    </submittedName>
</protein>
<dbReference type="Proteomes" id="UP000264006">
    <property type="component" value="Chromosome"/>
</dbReference>
<keyword evidence="3" id="KW-1185">Reference proteome</keyword>